<dbReference type="OrthoDB" id="672279at2"/>
<dbReference type="PROSITE" id="PS51257">
    <property type="entry name" value="PROKAR_LIPOPROTEIN"/>
    <property type="match status" value="1"/>
</dbReference>
<organism evidence="1 2">
    <name type="scientific">Hymenobacter metallicola</name>
    <dbReference type="NCBI Taxonomy" id="2563114"/>
    <lineage>
        <taxon>Bacteria</taxon>
        <taxon>Pseudomonadati</taxon>
        <taxon>Bacteroidota</taxon>
        <taxon>Cytophagia</taxon>
        <taxon>Cytophagales</taxon>
        <taxon>Hymenobacteraceae</taxon>
        <taxon>Hymenobacter</taxon>
    </lineage>
</organism>
<evidence type="ECO:0000313" key="2">
    <source>
        <dbReference type="Proteomes" id="UP000298471"/>
    </source>
</evidence>
<sequence>MKKVLLLAPLLLLLGVMSCKKLNELLTFDLDYSQNITVPGSPIFVPTPVVLAVPVTTKSDETFKNKNTAADLVKDVKLSRLALTITDPAAENFDFLNNIEISIGTDQNDIVPLASLSNIPKGVSTIELKPSGTKLDKYLKASSYTLHTKVTVNKAILRDITVRADSKFTVTADPL</sequence>
<protein>
    <submittedName>
        <fullName evidence="1">Uncharacterized protein</fullName>
    </submittedName>
</protein>
<reference evidence="1 2" key="1">
    <citation type="submission" date="2019-04" db="EMBL/GenBank/DDBJ databases">
        <authorList>
            <person name="Feng G."/>
            <person name="Zhang J."/>
            <person name="Zhu H."/>
        </authorList>
    </citation>
    <scope>NUCLEOTIDE SEQUENCE [LARGE SCALE GENOMIC DNA]</scope>
    <source>
        <strain evidence="1 2">9PBR-1</strain>
    </source>
</reference>
<proteinExistence type="predicted"/>
<accession>A0A4Z0QE02</accession>
<evidence type="ECO:0000313" key="1">
    <source>
        <dbReference type="EMBL" id="TGE27579.1"/>
    </source>
</evidence>
<comment type="caution">
    <text evidence="1">The sequence shown here is derived from an EMBL/GenBank/DDBJ whole genome shotgun (WGS) entry which is preliminary data.</text>
</comment>
<dbReference type="AlphaFoldDB" id="A0A4Z0QE02"/>
<keyword evidence="2" id="KW-1185">Reference proteome</keyword>
<name>A0A4Z0QE02_9BACT</name>
<gene>
    <name evidence="1" type="ORF">E5K02_14505</name>
</gene>
<dbReference type="RefSeq" id="WP_135395673.1">
    <property type="nucleotide sequence ID" value="NZ_SRMB01000002.1"/>
</dbReference>
<dbReference type="Proteomes" id="UP000298471">
    <property type="component" value="Unassembled WGS sequence"/>
</dbReference>
<dbReference type="EMBL" id="SRMB01000002">
    <property type="protein sequence ID" value="TGE27579.1"/>
    <property type="molecule type" value="Genomic_DNA"/>
</dbReference>